<dbReference type="Gene3D" id="3.20.20.70">
    <property type="entry name" value="Aldolase class I"/>
    <property type="match status" value="1"/>
</dbReference>
<organism evidence="16 17">
    <name type="scientific">Kiritimatiella glycovorans</name>
    <dbReference type="NCBI Taxonomy" id="1307763"/>
    <lineage>
        <taxon>Bacteria</taxon>
        <taxon>Pseudomonadati</taxon>
        <taxon>Kiritimatiellota</taxon>
        <taxon>Kiritimatiellia</taxon>
        <taxon>Kiritimatiellales</taxon>
        <taxon>Kiritimatiellaceae</taxon>
        <taxon>Kiritimatiella</taxon>
    </lineage>
</organism>
<keyword evidence="12 14" id="KW-0411">Iron-sulfur</keyword>
<dbReference type="Pfam" id="PF04055">
    <property type="entry name" value="Radical_SAM"/>
    <property type="match status" value="1"/>
</dbReference>
<dbReference type="PROSITE" id="PS51918">
    <property type="entry name" value="RADICAL_SAM"/>
    <property type="match status" value="1"/>
</dbReference>
<dbReference type="GO" id="GO:0002935">
    <property type="term" value="F:tRNA (adenine(37)-C2)-methyltransferase activity"/>
    <property type="evidence" value="ECO:0007669"/>
    <property type="project" value="UniProtKB-UniRule"/>
</dbReference>
<dbReference type="OrthoDB" id="9793973at2"/>
<keyword evidence="6 14" id="KW-0489">Methyltransferase</keyword>
<dbReference type="PANTHER" id="PTHR30544">
    <property type="entry name" value="23S RRNA METHYLTRANSFERASE"/>
    <property type="match status" value="1"/>
</dbReference>
<protein>
    <recommendedName>
        <fullName evidence="14">Probable dual-specificity RNA methyltransferase RlmN</fullName>
        <ecNumber evidence="14">2.1.1.192</ecNumber>
    </recommendedName>
    <alternativeName>
        <fullName evidence="14">23S rRNA (adenine(2503)-C(2))-methyltransferase</fullName>
    </alternativeName>
    <alternativeName>
        <fullName evidence="14">23S rRNA m2A2503 methyltransferase</fullName>
    </alternativeName>
    <alternativeName>
        <fullName evidence="14">Ribosomal RNA large subunit methyltransferase N</fullName>
    </alternativeName>
    <alternativeName>
        <fullName evidence="14">tRNA (adenine(37)-C(2))-methyltransferase</fullName>
    </alternativeName>
    <alternativeName>
        <fullName evidence="14">tRNA m2A37 methyltransferase</fullName>
    </alternativeName>
</protein>
<evidence type="ECO:0000256" key="14">
    <source>
        <dbReference type="HAMAP-Rule" id="MF_01849"/>
    </source>
</evidence>
<dbReference type="NCBIfam" id="TIGR00048">
    <property type="entry name" value="rRNA_mod_RlmN"/>
    <property type="match status" value="1"/>
</dbReference>
<keyword evidence="17" id="KW-1185">Reference proteome</keyword>
<dbReference type="GO" id="GO:0046872">
    <property type="term" value="F:metal ion binding"/>
    <property type="evidence" value="ECO:0007669"/>
    <property type="project" value="UniProtKB-KW"/>
</dbReference>
<comment type="subcellular location">
    <subcellularLocation>
        <location evidence="1 14">Cytoplasm</location>
    </subcellularLocation>
</comment>
<keyword evidence="4 14" id="KW-0963">Cytoplasm</keyword>
<gene>
    <name evidence="14 16" type="primary">rlmN</name>
    <name evidence="16" type="ORF">L21SP4_01767</name>
</gene>
<feature type="binding site" evidence="14">
    <location>
        <position position="115"/>
    </location>
    <ligand>
        <name>[4Fe-4S] cluster</name>
        <dbReference type="ChEBI" id="CHEBI:49883"/>
        <note>4Fe-4S-S-AdoMet</note>
    </ligand>
</feature>
<dbReference type="RefSeq" id="WP_052882277.1">
    <property type="nucleotide sequence ID" value="NZ_CP010904.1"/>
</dbReference>
<dbReference type="SFLD" id="SFLDG01062">
    <property type="entry name" value="methyltransferase_(Class_A)"/>
    <property type="match status" value="1"/>
</dbReference>
<dbReference type="GO" id="GO:0030488">
    <property type="term" value="P:tRNA methylation"/>
    <property type="evidence" value="ECO:0007669"/>
    <property type="project" value="UniProtKB-UniRule"/>
</dbReference>
<evidence type="ECO:0000256" key="10">
    <source>
        <dbReference type="ARBA" id="ARBA00022723"/>
    </source>
</evidence>
<comment type="function">
    <text evidence="14">Specifically methylates position 2 of adenine 2503 in 23S rRNA and position 2 of adenine 37 in tRNAs.</text>
</comment>
<dbReference type="GO" id="GO:0005737">
    <property type="term" value="C:cytoplasm"/>
    <property type="evidence" value="ECO:0007669"/>
    <property type="project" value="UniProtKB-SubCell"/>
</dbReference>
<evidence type="ECO:0000256" key="12">
    <source>
        <dbReference type="ARBA" id="ARBA00023014"/>
    </source>
</evidence>
<dbReference type="PIRSF" id="PIRSF006004">
    <property type="entry name" value="CHP00048"/>
    <property type="match status" value="1"/>
</dbReference>
<keyword evidence="10 14" id="KW-0479">Metal-binding</keyword>
<dbReference type="STRING" id="1307763.L21SP4_01767"/>
<dbReference type="EMBL" id="CP010904">
    <property type="protein sequence ID" value="AKJ65005.1"/>
    <property type="molecule type" value="Genomic_DNA"/>
</dbReference>
<accession>A0A0G3EJN5</accession>
<evidence type="ECO:0000313" key="16">
    <source>
        <dbReference type="EMBL" id="AKJ65005.1"/>
    </source>
</evidence>
<dbReference type="CDD" id="cd01335">
    <property type="entry name" value="Radical_SAM"/>
    <property type="match status" value="1"/>
</dbReference>
<dbReference type="InterPro" id="IPR007197">
    <property type="entry name" value="rSAM"/>
</dbReference>
<dbReference type="GO" id="GO:0051539">
    <property type="term" value="F:4 iron, 4 sulfur cluster binding"/>
    <property type="evidence" value="ECO:0007669"/>
    <property type="project" value="UniProtKB-UniRule"/>
</dbReference>
<comment type="catalytic activity">
    <reaction evidence="14">
        <text>adenosine(37) in tRNA + 2 reduced [2Fe-2S]-[ferredoxin] + 2 S-adenosyl-L-methionine = 2-methyladenosine(37) in tRNA + 5'-deoxyadenosine + L-methionine + 2 oxidized [2Fe-2S]-[ferredoxin] + S-adenosyl-L-homocysteine</text>
        <dbReference type="Rhea" id="RHEA:43332"/>
        <dbReference type="Rhea" id="RHEA-COMP:10000"/>
        <dbReference type="Rhea" id="RHEA-COMP:10001"/>
        <dbReference type="Rhea" id="RHEA-COMP:10162"/>
        <dbReference type="Rhea" id="RHEA-COMP:10485"/>
        <dbReference type="ChEBI" id="CHEBI:17319"/>
        <dbReference type="ChEBI" id="CHEBI:33737"/>
        <dbReference type="ChEBI" id="CHEBI:33738"/>
        <dbReference type="ChEBI" id="CHEBI:57844"/>
        <dbReference type="ChEBI" id="CHEBI:57856"/>
        <dbReference type="ChEBI" id="CHEBI:59789"/>
        <dbReference type="ChEBI" id="CHEBI:74411"/>
        <dbReference type="ChEBI" id="CHEBI:74497"/>
        <dbReference type="EC" id="2.1.1.192"/>
    </reaction>
</comment>
<feature type="binding site" evidence="14">
    <location>
        <position position="111"/>
    </location>
    <ligand>
        <name>[4Fe-4S] cluster</name>
        <dbReference type="ChEBI" id="CHEBI:49883"/>
        <note>4Fe-4S-S-AdoMet</note>
    </ligand>
</feature>
<dbReference type="GO" id="GO:0070475">
    <property type="term" value="P:rRNA base methylation"/>
    <property type="evidence" value="ECO:0007669"/>
    <property type="project" value="UniProtKB-UniRule"/>
</dbReference>
<feature type="binding site" evidence="14">
    <location>
        <begin position="218"/>
        <end position="220"/>
    </location>
    <ligand>
        <name>S-adenosyl-L-methionine</name>
        <dbReference type="ChEBI" id="CHEBI:59789"/>
    </ligand>
</feature>
<dbReference type="Gene3D" id="1.10.150.530">
    <property type="match status" value="1"/>
</dbReference>
<keyword evidence="11 14" id="KW-0408">Iron</keyword>
<dbReference type="EC" id="2.1.1.192" evidence="14"/>
<evidence type="ECO:0000256" key="11">
    <source>
        <dbReference type="ARBA" id="ARBA00023004"/>
    </source>
</evidence>
<keyword evidence="7 14" id="KW-0808">Transferase</keyword>
<dbReference type="GO" id="GO:0019843">
    <property type="term" value="F:rRNA binding"/>
    <property type="evidence" value="ECO:0007669"/>
    <property type="project" value="UniProtKB-UniRule"/>
</dbReference>
<dbReference type="InterPro" id="IPR040072">
    <property type="entry name" value="Methyltransferase_A"/>
</dbReference>
<evidence type="ECO:0000256" key="3">
    <source>
        <dbReference type="ARBA" id="ARBA00022485"/>
    </source>
</evidence>
<comment type="similarity">
    <text evidence="2 14">Belongs to the radical SAM superfamily. RlmN family.</text>
</comment>
<comment type="caution">
    <text evidence="14">Lacks conserved residue(s) required for the propagation of feature annotation.</text>
</comment>
<dbReference type="InterPro" id="IPR004383">
    <property type="entry name" value="rRNA_lsu_MTrfase_RlmN/Cfr"/>
</dbReference>
<reference evidence="17" key="1">
    <citation type="submission" date="2015-02" db="EMBL/GenBank/DDBJ databases">
        <title>Description and complete genome sequence of the first cultured representative of the subdivision 5 of the Verrucomicrobia phylum.</title>
        <authorList>
            <person name="Spring S."/>
            <person name="Bunk B."/>
            <person name="Sproer C."/>
            <person name="Klenk H.-P."/>
        </authorList>
    </citation>
    <scope>NUCLEOTIDE SEQUENCE [LARGE SCALE GENOMIC DNA]</scope>
    <source>
        <strain evidence="17">L21-Fru-AB</strain>
    </source>
</reference>
<evidence type="ECO:0000256" key="2">
    <source>
        <dbReference type="ARBA" id="ARBA00007544"/>
    </source>
</evidence>
<dbReference type="Pfam" id="PF21016">
    <property type="entry name" value="RlmN_N"/>
    <property type="match status" value="1"/>
</dbReference>
<feature type="binding site" evidence="14">
    <location>
        <position position="118"/>
    </location>
    <ligand>
        <name>[4Fe-4S] cluster</name>
        <dbReference type="ChEBI" id="CHEBI:49883"/>
        <note>4Fe-4S-S-AdoMet</note>
    </ligand>
</feature>
<evidence type="ECO:0000256" key="4">
    <source>
        <dbReference type="ARBA" id="ARBA00022490"/>
    </source>
</evidence>
<comment type="miscellaneous">
    <text evidence="14">Reaction proceeds by a ping-pong mechanism involving intermediate methylation of a conserved cysteine residue.</text>
</comment>
<comment type="cofactor">
    <cofactor evidence="14">
        <name>[4Fe-4S] cluster</name>
        <dbReference type="ChEBI" id="CHEBI:49883"/>
    </cofactor>
    <text evidence="14">Binds 1 [4Fe-4S] cluster. The cluster is coordinated with 3 cysteines and an exchangeable S-adenosyl-L-methionine.</text>
</comment>
<keyword evidence="8 14" id="KW-0949">S-adenosyl-L-methionine</keyword>
<reference evidence="16 17" key="2">
    <citation type="journal article" date="2016" name="ISME J.">
        <title>Characterization of the first cultured representative of Verrucomicrobia subdivision 5 indicates the proposal of a novel phylum.</title>
        <authorList>
            <person name="Spring S."/>
            <person name="Bunk B."/>
            <person name="Sproer C."/>
            <person name="Schumann P."/>
            <person name="Rohde M."/>
            <person name="Tindall B.J."/>
            <person name="Klenk H.P."/>
        </authorList>
    </citation>
    <scope>NUCLEOTIDE SEQUENCE [LARGE SCALE GENOMIC DNA]</scope>
    <source>
        <strain evidence="16 17">L21-Fru-AB</strain>
    </source>
</reference>
<dbReference type="Proteomes" id="UP000035268">
    <property type="component" value="Chromosome"/>
</dbReference>
<dbReference type="PATRIC" id="fig|1609981.3.peg.1833"/>
<evidence type="ECO:0000313" key="17">
    <source>
        <dbReference type="Proteomes" id="UP000035268"/>
    </source>
</evidence>
<dbReference type="InterPro" id="IPR013785">
    <property type="entry name" value="Aldolase_TIM"/>
</dbReference>
<evidence type="ECO:0000256" key="6">
    <source>
        <dbReference type="ARBA" id="ARBA00022603"/>
    </source>
</evidence>
<evidence type="ECO:0000256" key="13">
    <source>
        <dbReference type="ARBA" id="ARBA00023157"/>
    </source>
</evidence>
<feature type="domain" description="Radical SAM core" evidence="15">
    <location>
        <begin position="97"/>
        <end position="332"/>
    </location>
</feature>
<dbReference type="GO" id="GO:0070040">
    <property type="term" value="F:rRNA (adenine(2503)-C2-)-methyltransferase activity"/>
    <property type="evidence" value="ECO:0007669"/>
    <property type="project" value="UniProtKB-UniRule"/>
</dbReference>
<dbReference type="PANTHER" id="PTHR30544:SF5">
    <property type="entry name" value="RADICAL SAM CORE DOMAIN-CONTAINING PROTEIN"/>
    <property type="match status" value="1"/>
</dbReference>
<dbReference type="InterPro" id="IPR048641">
    <property type="entry name" value="RlmN_N"/>
</dbReference>
<feature type="binding site" evidence="14">
    <location>
        <position position="195"/>
    </location>
    <ligand>
        <name>S-adenosyl-L-methionine</name>
        <dbReference type="ChEBI" id="CHEBI:59789"/>
    </ligand>
</feature>
<dbReference type="KEGG" id="vbl:L21SP4_01767"/>
<keyword evidence="9 14" id="KW-0819">tRNA processing</keyword>
<dbReference type="HAMAP" id="MF_01849">
    <property type="entry name" value="RNA_methyltr_RlmN"/>
    <property type="match status" value="1"/>
</dbReference>
<comment type="catalytic activity">
    <reaction evidence="14">
        <text>adenosine(2503) in 23S rRNA + 2 reduced [2Fe-2S]-[ferredoxin] + 2 S-adenosyl-L-methionine = 2-methyladenosine(2503) in 23S rRNA + 5'-deoxyadenosine + L-methionine + 2 oxidized [2Fe-2S]-[ferredoxin] + S-adenosyl-L-homocysteine</text>
        <dbReference type="Rhea" id="RHEA:42916"/>
        <dbReference type="Rhea" id="RHEA-COMP:10000"/>
        <dbReference type="Rhea" id="RHEA-COMP:10001"/>
        <dbReference type="Rhea" id="RHEA-COMP:10152"/>
        <dbReference type="Rhea" id="RHEA-COMP:10282"/>
        <dbReference type="ChEBI" id="CHEBI:17319"/>
        <dbReference type="ChEBI" id="CHEBI:33737"/>
        <dbReference type="ChEBI" id="CHEBI:33738"/>
        <dbReference type="ChEBI" id="CHEBI:57844"/>
        <dbReference type="ChEBI" id="CHEBI:57856"/>
        <dbReference type="ChEBI" id="CHEBI:59789"/>
        <dbReference type="ChEBI" id="CHEBI:74411"/>
        <dbReference type="ChEBI" id="CHEBI:74497"/>
        <dbReference type="EC" id="2.1.1.192"/>
    </reaction>
</comment>
<name>A0A0G3EJN5_9BACT</name>
<dbReference type="SFLD" id="SFLDS00029">
    <property type="entry name" value="Radical_SAM"/>
    <property type="match status" value="1"/>
</dbReference>
<feature type="active site" description="Proton acceptor" evidence="14">
    <location>
        <position position="91"/>
    </location>
</feature>
<proteinExistence type="inferred from homology"/>
<sequence length="346" mass="38695">MKPLIHNYSRDELATLCEEMGEPGFRAKQLWNWLYVHRAGSWDAMANLPQALRRRLADRLELQAFAEVEVHGEAGDTRKLVADLRDGHRIESVLIPARGRMTLCLSSQVGCRFACAFCASGRAGFIRDLEPGEIIAQWRTAERISEDGSAERKVTHVVYMGVGEPLDNLEAVLKSARILNHPDGANIGARRITFSTCGVIPGIERLAREPEQFELSVSLHAPEDELRSRLMPANRRWPLDALLTTCADYTGRTGRIVTFEYTLIAGVNDTPAHARELARRLSRFPSRVNLIPLSPVEEYEGCAPDPKQAERFIRELDRAGVHATLRRSRGVHHGAACGQLRARAQH</sequence>
<keyword evidence="13 14" id="KW-1015">Disulfide bond</keyword>
<evidence type="ECO:0000256" key="9">
    <source>
        <dbReference type="ARBA" id="ARBA00022694"/>
    </source>
</evidence>
<dbReference type="InterPro" id="IPR027492">
    <property type="entry name" value="RNA_MTrfase_RlmN"/>
</dbReference>
<evidence type="ECO:0000256" key="1">
    <source>
        <dbReference type="ARBA" id="ARBA00004496"/>
    </source>
</evidence>
<dbReference type="SUPFAM" id="SSF102114">
    <property type="entry name" value="Radical SAM enzymes"/>
    <property type="match status" value="1"/>
</dbReference>
<evidence type="ECO:0000256" key="5">
    <source>
        <dbReference type="ARBA" id="ARBA00022552"/>
    </source>
</evidence>
<feature type="binding site" evidence="14">
    <location>
        <begin position="163"/>
        <end position="164"/>
    </location>
    <ligand>
        <name>S-adenosyl-L-methionine</name>
        <dbReference type="ChEBI" id="CHEBI:59789"/>
    </ligand>
</feature>
<evidence type="ECO:0000256" key="8">
    <source>
        <dbReference type="ARBA" id="ARBA00022691"/>
    </source>
</evidence>
<dbReference type="InterPro" id="IPR058240">
    <property type="entry name" value="rSAM_sf"/>
</dbReference>
<dbReference type="GO" id="GO:0000049">
    <property type="term" value="F:tRNA binding"/>
    <property type="evidence" value="ECO:0007669"/>
    <property type="project" value="UniProtKB-UniRule"/>
</dbReference>
<dbReference type="SFLD" id="SFLDF00275">
    <property type="entry name" value="adenosine_C2_methyltransferase"/>
    <property type="match status" value="1"/>
</dbReference>
<keyword evidence="3 14" id="KW-0004">4Fe-4S</keyword>
<keyword evidence="5 14" id="KW-0698">rRNA processing</keyword>
<dbReference type="AlphaFoldDB" id="A0A0G3EJN5"/>
<feature type="active site" description="S-methylcysteine intermediate" evidence="14">
    <location>
        <position position="337"/>
    </location>
</feature>
<evidence type="ECO:0000259" key="15">
    <source>
        <dbReference type="PROSITE" id="PS51918"/>
    </source>
</evidence>
<dbReference type="FunFam" id="3.20.20.70:FF:000014">
    <property type="entry name" value="Probable dual-specificity RNA methyltransferase RlmN"/>
    <property type="match status" value="1"/>
</dbReference>
<evidence type="ECO:0000256" key="7">
    <source>
        <dbReference type="ARBA" id="ARBA00022679"/>
    </source>
</evidence>